<protein>
    <submittedName>
        <fullName evidence="1">Uncharacterized protein</fullName>
    </submittedName>
</protein>
<name>A0A0F9ES08_9ZZZZ</name>
<sequence length="93" mass="10379">MSEPMLSQEVQNCYQQAAMDQAQVAWRQMKWAVVLGARIYLDGDQWCVLHGDNMMTGIFGCGDTPEKAIEDFELAMRTAVPAQHPTGDTDATR</sequence>
<comment type="caution">
    <text evidence="1">The sequence shown here is derived from an EMBL/GenBank/DDBJ whole genome shotgun (WGS) entry which is preliminary data.</text>
</comment>
<dbReference type="AlphaFoldDB" id="A0A0F9ES08"/>
<proteinExistence type="predicted"/>
<evidence type="ECO:0000313" key="1">
    <source>
        <dbReference type="EMBL" id="KKL69076.1"/>
    </source>
</evidence>
<gene>
    <name evidence="1" type="ORF">LCGC14_2118600</name>
</gene>
<reference evidence="1" key="1">
    <citation type="journal article" date="2015" name="Nature">
        <title>Complex archaea that bridge the gap between prokaryotes and eukaryotes.</title>
        <authorList>
            <person name="Spang A."/>
            <person name="Saw J.H."/>
            <person name="Jorgensen S.L."/>
            <person name="Zaremba-Niedzwiedzka K."/>
            <person name="Martijn J."/>
            <person name="Lind A.E."/>
            <person name="van Eijk R."/>
            <person name="Schleper C."/>
            <person name="Guy L."/>
            <person name="Ettema T.J."/>
        </authorList>
    </citation>
    <scope>NUCLEOTIDE SEQUENCE</scope>
</reference>
<dbReference type="EMBL" id="LAZR01026331">
    <property type="protein sequence ID" value="KKL69076.1"/>
    <property type="molecule type" value="Genomic_DNA"/>
</dbReference>
<organism evidence="1">
    <name type="scientific">marine sediment metagenome</name>
    <dbReference type="NCBI Taxonomy" id="412755"/>
    <lineage>
        <taxon>unclassified sequences</taxon>
        <taxon>metagenomes</taxon>
        <taxon>ecological metagenomes</taxon>
    </lineage>
</organism>
<accession>A0A0F9ES08</accession>